<name>A0A2T0V3L1_9MICO</name>
<evidence type="ECO:0000313" key="3">
    <source>
        <dbReference type="EMBL" id="PRY64648.1"/>
    </source>
</evidence>
<organism evidence="3 4">
    <name type="scientific">Glaciihabitans tibetensis</name>
    <dbReference type="NCBI Taxonomy" id="1266600"/>
    <lineage>
        <taxon>Bacteria</taxon>
        <taxon>Bacillati</taxon>
        <taxon>Actinomycetota</taxon>
        <taxon>Actinomycetes</taxon>
        <taxon>Micrococcales</taxon>
        <taxon>Microbacteriaceae</taxon>
        <taxon>Glaciihabitans</taxon>
    </lineage>
</organism>
<feature type="transmembrane region" description="Helical" evidence="2">
    <location>
        <begin position="134"/>
        <end position="155"/>
    </location>
</feature>
<sequence>MLGAQTSAFAADYTGEVTSNTVAPGGTITYSADDTDEDPFTTGTASLTGELALEEAVITPASTLVTSVTTDAAGDLDFSIKLPTSAPVGSVYTLEVIVGEFYDVQTFVLAGVPVDTAANASGALPSTGVDATPYVWFGGGLLILGAGLVSVLAFVRRSSKTA</sequence>
<keyword evidence="2" id="KW-0812">Transmembrane</keyword>
<evidence type="ECO:0000256" key="2">
    <source>
        <dbReference type="SAM" id="Phobius"/>
    </source>
</evidence>
<keyword evidence="2" id="KW-1133">Transmembrane helix</keyword>
<evidence type="ECO:0000313" key="4">
    <source>
        <dbReference type="Proteomes" id="UP000237983"/>
    </source>
</evidence>
<gene>
    <name evidence="3" type="ORF">B0I08_11233</name>
</gene>
<comment type="caution">
    <text evidence="3">The sequence shown here is derived from an EMBL/GenBank/DDBJ whole genome shotgun (WGS) entry which is preliminary data.</text>
</comment>
<protein>
    <submittedName>
        <fullName evidence="3">LPXTG-motif cell wall-anchored protein</fullName>
    </submittedName>
</protein>
<proteinExistence type="predicted"/>
<keyword evidence="4" id="KW-1185">Reference proteome</keyword>
<feature type="region of interest" description="Disordered" evidence="1">
    <location>
        <begin position="24"/>
        <end position="44"/>
    </location>
</feature>
<dbReference type="NCBIfam" id="TIGR01167">
    <property type="entry name" value="LPXTG_anchor"/>
    <property type="match status" value="1"/>
</dbReference>
<keyword evidence="2" id="KW-0472">Membrane</keyword>
<reference evidence="3 4" key="1">
    <citation type="submission" date="2018-03" db="EMBL/GenBank/DDBJ databases">
        <title>Genomic Encyclopedia of Type Strains, Phase III (KMG-III): the genomes of soil and plant-associated and newly described type strains.</title>
        <authorList>
            <person name="Whitman W."/>
        </authorList>
    </citation>
    <scope>NUCLEOTIDE SEQUENCE [LARGE SCALE GENOMIC DNA]</scope>
    <source>
        <strain evidence="3 4">CGMCC 1.12484</strain>
    </source>
</reference>
<dbReference type="EMBL" id="PVTL01000012">
    <property type="protein sequence ID" value="PRY64648.1"/>
    <property type="molecule type" value="Genomic_DNA"/>
</dbReference>
<dbReference type="Proteomes" id="UP000237983">
    <property type="component" value="Unassembled WGS sequence"/>
</dbReference>
<dbReference type="AlphaFoldDB" id="A0A2T0V3L1"/>
<evidence type="ECO:0000256" key="1">
    <source>
        <dbReference type="SAM" id="MobiDB-lite"/>
    </source>
</evidence>
<accession>A0A2T0V3L1</accession>